<feature type="compositionally biased region" description="Acidic residues" evidence="1">
    <location>
        <begin position="22"/>
        <end position="36"/>
    </location>
</feature>
<accession>A0A6C0UJK2</accession>
<proteinExistence type="predicted"/>
<evidence type="ECO:0000313" key="2">
    <source>
        <dbReference type="EMBL" id="QIB75672.1"/>
    </source>
</evidence>
<evidence type="ECO:0000313" key="3">
    <source>
        <dbReference type="Proteomes" id="UP000465846"/>
    </source>
</evidence>
<sequence>MSDQANDPPERDDINDVVSPTEIEEMPSAEHIDDESSGQATSAEAMPSQSSDSPIGLGDAQKRAREVAEELLEYKFEGIIKIEATGDDSWRTVVEVVERSAVPDTQDIIGCYEITLDETGSVTGYELLRRYRRGDMKEEM</sequence>
<dbReference type="Pfam" id="PF05800">
    <property type="entry name" value="GvpO"/>
    <property type="match status" value="1"/>
</dbReference>
<dbReference type="EMBL" id="CP048739">
    <property type="protein sequence ID" value="QIB75672.1"/>
    <property type="molecule type" value="Genomic_DNA"/>
</dbReference>
<organism evidence="2 3">
    <name type="scientific">Halogeometricum borinquense</name>
    <dbReference type="NCBI Taxonomy" id="60847"/>
    <lineage>
        <taxon>Archaea</taxon>
        <taxon>Methanobacteriati</taxon>
        <taxon>Methanobacteriota</taxon>
        <taxon>Stenosarchaea group</taxon>
        <taxon>Halobacteria</taxon>
        <taxon>Halobacteriales</taxon>
        <taxon>Haloferacaceae</taxon>
        <taxon>Halogeometricum</taxon>
    </lineage>
</organism>
<dbReference type="InterPro" id="IPR008634">
    <property type="entry name" value="Gas-vesicle_GvpO"/>
</dbReference>
<dbReference type="AlphaFoldDB" id="A0A6C0UJK2"/>
<gene>
    <name evidence="2" type="ORF">G3I44_16110</name>
</gene>
<dbReference type="GeneID" id="44080957"/>
<feature type="compositionally biased region" description="Polar residues" evidence="1">
    <location>
        <begin position="37"/>
        <end position="53"/>
    </location>
</feature>
<dbReference type="PIRSF" id="PIRSF028743">
    <property type="entry name" value="GvpO_protein"/>
    <property type="match status" value="1"/>
</dbReference>
<evidence type="ECO:0000256" key="1">
    <source>
        <dbReference type="SAM" id="MobiDB-lite"/>
    </source>
</evidence>
<reference evidence="2 3" key="1">
    <citation type="submission" date="2020-02" db="EMBL/GenBank/DDBJ databases">
        <title>Whole genome sequence of Halogeometricum borinquense strain wsp4.</title>
        <authorList>
            <person name="Verma D.K."/>
            <person name="Gopal K."/>
            <person name="Prasad E.S."/>
        </authorList>
    </citation>
    <scope>NUCLEOTIDE SEQUENCE [LARGE SCALE GENOMIC DNA]</scope>
    <source>
        <strain evidence="3">wsp4</strain>
    </source>
</reference>
<dbReference type="GO" id="GO:0031412">
    <property type="term" value="P:gas vesicle organization"/>
    <property type="evidence" value="ECO:0007669"/>
    <property type="project" value="InterPro"/>
</dbReference>
<name>A0A6C0UJK2_9EURY</name>
<dbReference type="RefSeq" id="WP_163487426.1">
    <property type="nucleotide sequence ID" value="NZ_CP048739.1"/>
</dbReference>
<protein>
    <submittedName>
        <fullName evidence="2">Gas vesicle protein</fullName>
    </submittedName>
</protein>
<dbReference type="Proteomes" id="UP000465846">
    <property type="component" value="Chromosome"/>
</dbReference>
<feature type="region of interest" description="Disordered" evidence="1">
    <location>
        <begin position="1"/>
        <end position="63"/>
    </location>
</feature>